<reference evidence="4" key="2">
    <citation type="journal article" date="2016" name="Genome Announc.">
        <title>Draft Genome Sequences of Two Novel Amoeba-Resistant Intranuclear Bacteria, 'Candidatus Berkiella cookevillensis' and 'Candidatus Berkiella aquae'.</title>
        <authorList>
            <person name="Mehari Y.T."/>
            <person name="Arivett B.A."/>
            <person name="Farone A.L."/>
            <person name="Gunderson J.H."/>
            <person name="Farone M.B."/>
        </authorList>
    </citation>
    <scope>NUCLEOTIDE SEQUENCE</scope>
    <source>
        <strain evidence="4">HT99</strain>
    </source>
</reference>
<dbReference type="GO" id="GO:0005975">
    <property type="term" value="P:carbohydrate metabolic process"/>
    <property type="evidence" value="ECO:0007669"/>
    <property type="project" value="InterPro"/>
</dbReference>
<dbReference type="PANTHER" id="PTHR10587">
    <property type="entry name" value="GLYCOSYL TRANSFERASE-RELATED"/>
    <property type="match status" value="1"/>
</dbReference>
<reference evidence="4" key="3">
    <citation type="submission" date="2021-06" db="EMBL/GenBank/DDBJ databases">
        <title>Genomic Description and Analysis of Intracellular Bacteria, Candidatus Berkiella cookevillensis and Candidatus Berkiella aquae.</title>
        <authorList>
            <person name="Kidane D.T."/>
            <person name="Mehari Y.T."/>
            <person name="Rice F.C."/>
            <person name="Arivett B.A."/>
            <person name="Farone A.L."/>
            <person name="Berk S.G."/>
            <person name="Farone M.B."/>
        </authorList>
    </citation>
    <scope>NUCLEOTIDE SEQUENCE</scope>
    <source>
        <strain evidence="4">HT99</strain>
    </source>
</reference>
<protein>
    <submittedName>
        <fullName evidence="3">Peptidoglycan-N-acetylmuramic acid deacetylase PdaC</fullName>
        <ecNumber evidence="3">3.5.1.-</ecNumber>
    </submittedName>
    <submittedName>
        <fullName evidence="4">Polysaccharide deacetylase family protein</fullName>
    </submittedName>
</protein>
<evidence type="ECO:0000313" key="4">
    <source>
        <dbReference type="EMBL" id="MCS5710009.1"/>
    </source>
</evidence>
<feature type="domain" description="NodB homology" evidence="2">
    <location>
        <begin position="38"/>
        <end position="218"/>
    </location>
</feature>
<proteinExistence type="predicted"/>
<dbReference type="EMBL" id="LKAJ02000001">
    <property type="protein sequence ID" value="MCS5710009.1"/>
    <property type="molecule type" value="Genomic_DNA"/>
</dbReference>
<accession>A0A0Q9YK28</accession>
<dbReference type="Pfam" id="PF01522">
    <property type="entry name" value="Polysacc_deac_1"/>
    <property type="match status" value="1"/>
</dbReference>
<reference evidence="3" key="1">
    <citation type="submission" date="2015-09" db="EMBL/GenBank/DDBJ databases">
        <title>Draft Genome Sequences of Two Novel Amoeba-resistant Intranuclear Bacteria, Candidatus Berkiella cookevillensis and Candidatus Berkiella aquae.</title>
        <authorList>
            <person name="Mehari Y.T."/>
            <person name="Arivett B.A."/>
            <person name="Farone A.L."/>
            <person name="Gunderson J.H."/>
            <person name="Farone M.B."/>
        </authorList>
    </citation>
    <scope>NUCLEOTIDE SEQUENCE [LARGE SCALE GENOMIC DNA]</scope>
    <source>
        <strain evidence="3">HT99</strain>
    </source>
</reference>
<comment type="caution">
    <text evidence="3">The sequence shown here is derived from an EMBL/GenBank/DDBJ whole genome shotgun (WGS) entry which is preliminary data.</text>
</comment>
<keyword evidence="1" id="KW-0732">Signal</keyword>
<dbReference type="Proteomes" id="UP000051497">
    <property type="component" value="Unassembled WGS sequence"/>
</dbReference>
<evidence type="ECO:0000259" key="2">
    <source>
        <dbReference type="PROSITE" id="PS51677"/>
    </source>
</evidence>
<evidence type="ECO:0000313" key="5">
    <source>
        <dbReference type="Proteomes" id="UP000051497"/>
    </source>
</evidence>
<dbReference type="STRING" id="295108.HT99x_01957"/>
<gene>
    <name evidence="3" type="primary">pdaC</name>
    <name evidence="4" type="ORF">HT99x_001065</name>
    <name evidence="3" type="ORF">HT99x_01957</name>
</gene>
<dbReference type="EMBL" id="LKAJ01000007">
    <property type="protein sequence ID" value="KRG21037.1"/>
    <property type="molecule type" value="Genomic_DNA"/>
</dbReference>
<dbReference type="PROSITE" id="PS51677">
    <property type="entry name" value="NODB"/>
    <property type="match status" value="1"/>
</dbReference>
<organism evidence="3">
    <name type="scientific">Candidatus Berkiella aquae</name>
    <dbReference type="NCBI Taxonomy" id="295108"/>
    <lineage>
        <taxon>Bacteria</taxon>
        <taxon>Pseudomonadati</taxon>
        <taxon>Pseudomonadota</taxon>
        <taxon>Gammaproteobacteria</taxon>
        <taxon>Candidatus Berkiellales</taxon>
        <taxon>Candidatus Berkiellaceae</taxon>
        <taxon>Candidatus Berkiella</taxon>
    </lineage>
</organism>
<feature type="signal peptide" evidence="1">
    <location>
        <begin position="1"/>
        <end position="22"/>
    </location>
</feature>
<dbReference type="GO" id="GO:0016810">
    <property type="term" value="F:hydrolase activity, acting on carbon-nitrogen (but not peptide) bonds"/>
    <property type="evidence" value="ECO:0007669"/>
    <property type="project" value="InterPro"/>
</dbReference>
<evidence type="ECO:0000256" key="1">
    <source>
        <dbReference type="SAM" id="SignalP"/>
    </source>
</evidence>
<keyword evidence="5" id="KW-1185">Reference proteome</keyword>
<dbReference type="EC" id="3.5.1.-" evidence="3"/>
<dbReference type="OrthoDB" id="276604at2"/>
<evidence type="ECO:0000313" key="3">
    <source>
        <dbReference type="EMBL" id="KRG21037.1"/>
    </source>
</evidence>
<dbReference type="InterPro" id="IPR011330">
    <property type="entry name" value="Glyco_hydro/deAcase_b/a-brl"/>
</dbReference>
<dbReference type="RefSeq" id="WP_158003391.1">
    <property type="nucleotide sequence ID" value="NZ_LKAJ02000001.1"/>
</dbReference>
<sequence>MKHVKQIALFSLLSMISWNVLAEKSTSETIRHVKTTQKVVALTFDDGPSEPYTQQILDVLNKNHVKGTFFVLGGNAKEYPNIVKEIMKDGHELGNHSMYHDKMKNRSVDKIYNDIKSVDTILRNLGYQKEIPFRAPFGITSDNLREALAKLNKQMVLFTFLPQDWTNISSQQIHDNVMKELRPGLIITLHDGGKRRENTVKATQMLIDSLQQKGYRLVTVSELLALRGQNAVSLHE</sequence>
<name>A0A0Q9YK28_9GAMM</name>
<dbReference type="InterPro" id="IPR050248">
    <property type="entry name" value="Polysacc_deacetylase_ArnD"/>
</dbReference>
<dbReference type="SUPFAM" id="SSF88713">
    <property type="entry name" value="Glycoside hydrolase/deacetylase"/>
    <property type="match status" value="1"/>
</dbReference>
<dbReference type="Gene3D" id="3.20.20.370">
    <property type="entry name" value="Glycoside hydrolase/deacetylase"/>
    <property type="match status" value="1"/>
</dbReference>
<dbReference type="AlphaFoldDB" id="A0A0Q9YK28"/>
<feature type="chain" id="PRO_5043129731" evidence="1">
    <location>
        <begin position="23"/>
        <end position="236"/>
    </location>
</feature>
<dbReference type="InterPro" id="IPR002509">
    <property type="entry name" value="NODB_dom"/>
</dbReference>
<keyword evidence="3" id="KW-0378">Hydrolase</keyword>